<feature type="domain" description="Protein kinase" evidence="1">
    <location>
        <begin position="1"/>
        <end position="173"/>
    </location>
</feature>
<protein>
    <recommendedName>
        <fullName evidence="1">Protein kinase domain-containing protein</fullName>
    </recommendedName>
</protein>
<name>A0A2P4P668_RHIID</name>
<dbReference type="EMBL" id="AUPC02000366">
    <property type="protein sequence ID" value="POG60880.1"/>
    <property type="molecule type" value="Genomic_DNA"/>
</dbReference>
<dbReference type="InterPro" id="IPR011009">
    <property type="entry name" value="Kinase-like_dom_sf"/>
</dbReference>
<reference evidence="2 3" key="2">
    <citation type="journal article" date="2018" name="New Phytol.">
        <title>High intraspecific genome diversity in the model arbuscular mycorrhizal symbiont Rhizophagus irregularis.</title>
        <authorList>
            <person name="Chen E.C.H."/>
            <person name="Morin E."/>
            <person name="Beaudet D."/>
            <person name="Noel J."/>
            <person name="Yildirir G."/>
            <person name="Ndikumana S."/>
            <person name="Charron P."/>
            <person name="St-Onge C."/>
            <person name="Giorgi J."/>
            <person name="Kruger M."/>
            <person name="Marton T."/>
            <person name="Ropars J."/>
            <person name="Grigoriev I.V."/>
            <person name="Hainaut M."/>
            <person name="Henrissat B."/>
            <person name="Roux C."/>
            <person name="Martin F."/>
            <person name="Corradi N."/>
        </authorList>
    </citation>
    <scope>NUCLEOTIDE SEQUENCE [LARGE SCALE GENOMIC DNA]</scope>
    <source>
        <strain evidence="2 3">DAOM 197198</strain>
    </source>
</reference>
<dbReference type="GO" id="GO:0004672">
    <property type="term" value="F:protein kinase activity"/>
    <property type="evidence" value="ECO:0007669"/>
    <property type="project" value="InterPro"/>
</dbReference>
<dbReference type="GO" id="GO:0005524">
    <property type="term" value="F:ATP binding"/>
    <property type="evidence" value="ECO:0007669"/>
    <property type="project" value="InterPro"/>
</dbReference>
<dbReference type="Gene3D" id="1.10.510.10">
    <property type="entry name" value="Transferase(Phosphotransferase) domain 1"/>
    <property type="match status" value="1"/>
</dbReference>
<keyword evidence="3" id="KW-1185">Reference proteome</keyword>
<evidence type="ECO:0000313" key="2">
    <source>
        <dbReference type="EMBL" id="POG60880.1"/>
    </source>
</evidence>
<comment type="caution">
    <text evidence="2">The sequence shown here is derived from an EMBL/GenBank/DDBJ whole genome shotgun (WGS) entry which is preliminary data.</text>
</comment>
<accession>A0A2P4P668</accession>
<reference evidence="2 3" key="1">
    <citation type="journal article" date="2013" name="Proc. Natl. Acad. Sci. U.S.A.">
        <title>Genome of an arbuscular mycorrhizal fungus provides insight into the oldest plant symbiosis.</title>
        <authorList>
            <person name="Tisserant E."/>
            <person name="Malbreil M."/>
            <person name="Kuo A."/>
            <person name="Kohler A."/>
            <person name="Symeonidi A."/>
            <person name="Balestrini R."/>
            <person name="Charron P."/>
            <person name="Duensing N."/>
            <person name="Frei Dit Frey N."/>
            <person name="Gianinazzi-Pearson V."/>
            <person name="Gilbert L.B."/>
            <person name="Handa Y."/>
            <person name="Herr J.R."/>
            <person name="Hijri M."/>
            <person name="Koul R."/>
            <person name="Kawaguchi M."/>
            <person name="Krajinski F."/>
            <person name="Lammers P.J."/>
            <person name="Masclaux F.G."/>
            <person name="Murat C."/>
            <person name="Morin E."/>
            <person name="Ndikumana S."/>
            <person name="Pagni M."/>
            <person name="Petitpierre D."/>
            <person name="Requena N."/>
            <person name="Rosikiewicz P."/>
            <person name="Riley R."/>
            <person name="Saito K."/>
            <person name="San Clemente H."/>
            <person name="Shapiro H."/>
            <person name="van Tuinen D."/>
            <person name="Becard G."/>
            <person name="Bonfante P."/>
            <person name="Paszkowski U."/>
            <person name="Shachar-Hill Y.Y."/>
            <person name="Tuskan G.A."/>
            <person name="Young P.W."/>
            <person name="Sanders I.R."/>
            <person name="Henrissat B."/>
            <person name="Rensing S.A."/>
            <person name="Grigoriev I.V."/>
            <person name="Corradi N."/>
            <person name="Roux C."/>
            <person name="Martin F."/>
        </authorList>
    </citation>
    <scope>NUCLEOTIDE SEQUENCE [LARGE SCALE GENOMIC DNA]</scope>
    <source>
        <strain evidence="2 3">DAOM 197198</strain>
    </source>
</reference>
<dbReference type="VEuPathDB" id="FungiDB:RhiirFUN_011436"/>
<dbReference type="SUPFAM" id="SSF56112">
    <property type="entry name" value="Protein kinase-like (PK-like)"/>
    <property type="match status" value="1"/>
</dbReference>
<organism evidence="2 3">
    <name type="scientific">Rhizophagus irregularis (strain DAOM 181602 / DAOM 197198 / MUCL 43194)</name>
    <name type="common">Arbuscular mycorrhizal fungus</name>
    <name type="synonym">Glomus intraradices</name>
    <dbReference type="NCBI Taxonomy" id="747089"/>
    <lineage>
        <taxon>Eukaryota</taxon>
        <taxon>Fungi</taxon>
        <taxon>Fungi incertae sedis</taxon>
        <taxon>Mucoromycota</taxon>
        <taxon>Glomeromycotina</taxon>
        <taxon>Glomeromycetes</taxon>
        <taxon>Glomerales</taxon>
        <taxon>Glomeraceae</taxon>
        <taxon>Rhizophagus</taxon>
    </lineage>
</organism>
<dbReference type="PROSITE" id="PS50011">
    <property type="entry name" value="PROTEIN_KINASE_DOM"/>
    <property type="match status" value="1"/>
</dbReference>
<dbReference type="Proteomes" id="UP000018888">
    <property type="component" value="Unassembled WGS sequence"/>
</dbReference>
<evidence type="ECO:0000259" key="1">
    <source>
        <dbReference type="PROSITE" id="PS50011"/>
    </source>
</evidence>
<gene>
    <name evidence="2" type="ORF">GLOIN_2v1709053</name>
</gene>
<dbReference type="InterPro" id="IPR000719">
    <property type="entry name" value="Prot_kinase_dom"/>
</dbReference>
<evidence type="ECO:0000313" key="3">
    <source>
        <dbReference type="Proteomes" id="UP000018888"/>
    </source>
</evidence>
<sequence length="173" mass="20029">KLFNEYKNYVSFKSKIDIHNAGKVHKDFHSGNILLDNSYPFISDLGMCRPANIKQSVKEEGIYGVLPYMAPEVLPIKICKGFRPTISKDVPKLLAYLIIKCWYAEIENRTTTKELYQILTKWKNEIKDIEGGRYSNENKYKSFQTYPQAFYTSRIINFNNLPKPVNSSDLSSV</sequence>
<dbReference type="AlphaFoldDB" id="A0A2P4P668"/>
<feature type="non-terminal residue" evidence="2">
    <location>
        <position position="1"/>
    </location>
</feature>
<proteinExistence type="predicted"/>